<accession>A0A812XFF0</accession>
<feature type="region of interest" description="Disordered" evidence="1">
    <location>
        <begin position="35"/>
        <end position="54"/>
    </location>
</feature>
<keyword evidence="2" id="KW-0732">Signal</keyword>
<name>A0A812XFF0_9DINO</name>
<protein>
    <submittedName>
        <fullName evidence="3">CATSPER1 protein</fullName>
    </submittedName>
</protein>
<sequence length="229" mass="24949">MARSRGTMMAAVVGSCALTGSLLFVPGLIPSSAPSSIPRIGSQQEAGASPGAEEGTFGHLPGLLGGIALGLLLSVATASPVLAEEEAAKPKEPTDEEILAKGCDIRVDCKTKEEQFRWAKAYYRKYNRESDGKDPKYSASSTGGGIYRKYKIDQFIEPSGIVNTTDGTYPIRPEAAAFKPIWDEYNKKLIERVEKVYGISDEPIRWNGDYYDNKLSPYKPANGLGWYNK</sequence>
<evidence type="ECO:0000256" key="2">
    <source>
        <dbReference type="SAM" id="SignalP"/>
    </source>
</evidence>
<gene>
    <name evidence="3" type="primary">CATSPER1</name>
    <name evidence="3" type="ORF">SNEC2469_LOCUS20804</name>
</gene>
<dbReference type="EMBL" id="CAJNJA010036526">
    <property type="protein sequence ID" value="CAE7721509.1"/>
    <property type="molecule type" value="Genomic_DNA"/>
</dbReference>
<feature type="signal peptide" evidence="2">
    <location>
        <begin position="1"/>
        <end position="23"/>
    </location>
</feature>
<organism evidence="3 4">
    <name type="scientific">Symbiodinium necroappetens</name>
    <dbReference type="NCBI Taxonomy" id="1628268"/>
    <lineage>
        <taxon>Eukaryota</taxon>
        <taxon>Sar</taxon>
        <taxon>Alveolata</taxon>
        <taxon>Dinophyceae</taxon>
        <taxon>Suessiales</taxon>
        <taxon>Symbiodiniaceae</taxon>
        <taxon>Symbiodinium</taxon>
    </lineage>
</organism>
<dbReference type="OrthoDB" id="427099at2759"/>
<evidence type="ECO:0000256" key="1">
    <source>
        <dbReference type="SAM" id="MobiDB-lite"/>
    </source>
</evidence>
<evidence type="ECO:0000313" key="4">
    <source>
        <dbReference type="Proteomes" id="UP000601435"/>
    </source>
</evidence>
<keyword evidence="4" id="KW-1185">Reference proteome</keyword>
<reference evidence="3" key="1">
    <citation type="submission" date="2021-02" db="EMBL/GenBank/DDBJ databases">
        <authorList>
            <person name="Dougan E. K."/>
            <person name="Rhodes N."/>
            <person name="Thang M."/>
            <person name="Chan C."/>
        </authorList>
    </citation>
    <scope>NUCLEOTIDE SEQUENCE</scope>
</reference>
<comment type="caution">
    <text evidence="3">The sequence shown here is derived from an EMBL/GenBank/DDBJ whole genome shotgun (WGS) entry which is preliminary data.</text>
</comment>
<proteinExistence type="predicted"/>
<dbReference type="AlphaFoldDB" id="A0A812XFF0"/>
<dbReference type="Proteomes" id="UP000601435">
    <property type="component" value="Unassembled WGS sequence"/>
</dbReference>
<evidence type="ECO:0000313" key="3">
    <source>
        <dbReference type="EMBL" id="CAE7721509.1"/>
    </source>
</evidence>
<dbReference type="PROSITE" id="PS51257">
    <property type="entry name" value="PROKAR_LIPOPROTEIN"/>
    <property type="match status" value="1"/>
</dbReference>
<feature type="chain" id="PRO_5032822241" evidence="2">
    <location>
        <begin position="24"/>
        <end position="229"/>
    </location>
</feature>